<keyword evidence="4 6" id="KW-0472">Membrane</keyword>
<evidence type="ECO:0000313" key="8">
    <source>
        <dbReference type="EMBL" id="WOK98137.1"/>
    </source>
</evidence>
<dbReference type="PANTHER" id="PTHR31234:SF72">
    <property type="entry name" value="NDR1_HIN1-LIKE PROTEIN 6"/>
    <property type="match status" value="1"/>
</dbReference>
<gene>
    <name evidence="8" type="ORF">Cni_G06847</name>
</gene>
<sequence>MEYGNQKQYSALSEQGGNLQPPPQRRNLPPARFKDHRSRRGSCCGCLCWCCCFLLLFLIILGAIACYFIFVYKPQVPSYSVDKLAISTFEFSASDLTLSVKLVATVTADNPNTMIGITYGSGSRVVVMYQNTPLCSGKLPSFYQGHQNKTVMQITMEGRHGYDSRLQQALQENQQSGSVPTDIYVSVPVSLKLGGIDLKQVTVNILCSLVVDSLQPNKQASIRSTKYKVNVEF</sequence>
<comment type="subcellular location">
    <subcellularLocation>
        <location evidence="1">Membrane</location>
        <topology evidence="1">Single-pass membrane protein</topology>
    </subcellularLocation>
</comment>
<keyword evidence="3 6" id="KW-1133">Transmembrane helix</keyword>
<dbReference type="GO" id="GO:0098542">
    <property type="term" value="P:defense response to other organism"/>
    <property type="evidence" value="ECO:0007669"/>
    <property type="project" value="InterPro"/>
</dbReference>
<evidence type="ECO:0000313" key="9">
    <source>
        <dbReference type="Proteomes" id="UP001327560"/>
    </source>
</evidence>
<dbReference type="InterPro" id="IPR044839">
    <property type="entry name" value="NDR1-like"/>
</dbReference>
<dbReference type="Pfam" id="PF03168">
    <property type="entry name" value="LEA_2"/>
    <property type="match status" value="1"/>
</dbReference>
<proteinExistence type="predicted"/>
<reference evidence="8 9" key="1">
    <citation type="submission" date="2023-10" db="EMBL/GenBank/DDBJ databases">
        <title>Chromosome-scale genome assembly provides insights into flower coloration mechanisms of Canna indica.</title>
        <authorList>
            <person name="Li C."/>
        </authorList>
    </citation>
    <scope>NUCLEOTIDE SEQUENCE [LARGE SCALE GENOMIC DNA]</scope>
    <source>
        <tissue evidence="8">Flower</tissue>
    </source>
</reference>
<dbReference type="AlphaFoldDB" id="A0AAQ3Q6T6"/>
<accession>A0AAQ3Q6T6</accession>
<keyword evidence="9" id="KW-1185">Reference proteome</keyword>
<feature type="transmembrane region" description="Helical" evidence="6">
    <location>
        <begin position="46"/>
        <end position="70"/>
    </location>
</feature>
<protein>
    <submittedName>
        <fullName evidence="8">Protein YLS9</fullName>
    </submittedName>
</protein>
<organism evidence="8 9">
    <name type="scientific">Canna indica</name>
    <name type="common">Indian-shot</name>
    <dbReference type="NCBI Taxonomy" id="4628"/>
    <lineage>
        <taxon>Eukaryota</taxon>
        <taxon>Viridiplantae</taxon>
        <taxon>Streptophyta</taxon>
        <taxon>Embryophyta</taxon>
        <taxon>Tracheophyta</taxon>
        <taxon>Spermatophyta</taxon>
        <taxon>Magnoliopsida</taxon>
        <taxon>Liliopsida</taxon>
        <taxon>Zingiberales</taxon>
        <taxon>Cannaceae</taxon>
        <taxon>Canna</taxon>
    </lineage>
</organism>
<dbReference type="GO" id="GO:0005886">
    <property type="term" value="C:plasma membrane"/>
    <property type="evidence" value="ECO:0007669"/>
    <property type="project" value="TreeGrafter"/>
</dbReference>
<dbReference type="EMBL" id="CP136891">
    <property type="protein sequence ID" value="WOK98137.1"/>
    <property type="molecule type" value="Genomic_DNA"/>
</dbReference>
<evidence type="ECO:0000256" key="2">
    <source>
        <dbReference type="ARBA" id="ARBA00022692"/>
    </source>
</evidence>
<name>A0AAQ3Q6T6_9LILI</name>
<feature type="domain" description="Late embryogenesis abundant protein LEA-2 subgroup" evidence="7">
    <location>
        <begin position="105"/>
        <end position="207"/>
    </location>
</feature>
<feature type="region of interest" description="Disordered" evidence="5">
    <location>
        <begin position="1"/>
        <end position="33"/>
    </location>
</feature>
<evidence type="ECO:0000256" key="5">
    <source>
        <dbReference type="SAM" id="MobiDB-lite"/>
    </source>
</evidence>
<keyword evidence="2 6" id="KW-0812">Transmembrane</keyword>
<feature type="compositionally biased region" description="Polar residues" evidence="5">
    <location>
        <begin position="1"/>
        <end position="17"/>
    </location>
</feature>
<evidence type="ECO:0000256" key="4">
    <source>
        <dbReference type="ARBA" id="ARBA00023136"/>
    </source>
</evidence>
<evidence type="ECO:0000256" key="1">
    <source>
        <dbReference type="ARBA" id="ARBA00004167"/>
    </source>
</evidence>
<evidence type="ECO:0000259" key="7">
    <source>
        <dbReference type="Pfam" id="PF03168"/>
    </source>
</evidence>
<dbReference type="PANTHER" id="PTHR31234">
    <property type="entry name" value="LATE EMBRYOGENESIS ABUNDANT (LEA) HYDROXYPROLINE-RICH GLYCOPROTEIN FAMILY"/>
    <property type="match status" value="1"/>
</dbReference>
<dbReference type="Proteomes" id="UP001327560">
    <property type="component" value="Chromosome 2"/>
</dbReference>
<evidence type="ECO:0000256" key="6">
    <source>
        <dbReference type="SAM" id="Phobius"/>
    </source>
</evidence>
<evidence type="ECO:0000256" key="3">
    <source>
        <dbReference type="ARBA" id="ARBA00022989"/>
    </source>
</evidence>
<dbReference type="InterPro" id="IPR004864">
    <property type="entry name" value="LEA_2"/>
</dbReference>